<evidence type="ECO:0000313" key="2">
    <source>
        <dbReference type="Proteomes" id="UP001346869"/>
    </source>
</evidence>
<sequence length="96" mass="11381">MKFCWLKDRDRVMKAARKKKAVEFEGTRLMFFSDLSAEIQQRKRLFDGVKSRLHSHQIEFGLQFPAKMRIFHNGKTLNFFNPADAEAFIQKIEAEE</sequence>
<dbReference type="AlphaFoldDB" id="A0AAN7XY68"/>
<dbReference type="InterPro" id="IPR004244">
    <property type="entry name" value="Transposase_22"/>
</dbReference>
<accession>A0AAN7XY68</accession>
<proteinExistence type="predicted"/>
<comment type="caution">
    <text evidence="1">The sequence shown here is derived from an EMBL/GenBank/DDBJ whole genome shotgun (WGS) entry which is preliminary data.</text>
</comment>
<name>A0AAN7XY68_ELEMC</name>
<reference evidence="1 2" key="2">
    <citation type="journal article" date="2023" name="Mol. Biol. Evol.">
        <title>Genomics of Secondarily Temperate Adaptation in the Only Non-Antarctic Icefish.</title>
        <authorList>
            <person name="Rivera-Colon A.G."/>
            <person name="Rayamajhi N."/>
            <person name="Minhas B.F."/>
            <person name="Madrigal G."/>
            <person name="Bilyk K.T."/>
            <person name="Yoon V."/>
            <person name="Hune M."/>
            <person name="Gregory S."/>
            <person name="Cheng C.H.C."/>
            <person name="Catchen J.M."/>
        </authorList>
    </citation>
    <scope>NUCLEOTIDE SEQUENCE [LARGE SCALE GENOMIC DNA]</scope>
    <source>
        <strain evidence="1">JMC-PN-2008</strain>
    </source>
</reference>
<dbReference type="EMBL" id="JAUZQC010000005">
    <property type="protein sequence ID" value="KAK5870620.1"/>
    <property type="molecule type" value="Genomic_DNA"/>
</dbReference>
<reference evidence="1 2" key="1">
    <citation type="journal article" date="2023" name="Genes (Basel)">
        <title>Chromosome-Level Genome Assembly and Circadian Gene Repertoire of the Patagonia Blennie Eleginops maclovinus-The Closest Ancestral Proxy of Antarctic Cryonotothenioids.</title>
        <authorList>
            <person name="Cheng C.C."/>
            <person name="Rivera-Colon A.G."/>
            <person name="Minhas B.F."/>
            <person name="Wilson L."/>
            <person name="Rayamajhi N."/>
            <person name="Vargas-Chacoff L."/>
            <person name="Catchen J.M."/>
        </authorList>
    </citation>
    <scope>NUCLEOTIDE SEQUENCE [LARGE SCALE GENOMIC DNA]</scope>
    <source>
        <strain evidence="1">JMC-PN-2008</strain>
    </source>
</reference>
<evidence type="ECO:0000313" key="1">
    <source>
        <dbReference type="EMBL" id="KAK5870620.1"/>
    </source>
</evidence>
<dbReference type="Proteomes" id="UP001346869">
    <property type="component" value="Unassembled WGS sequence"/>
</dbReference>
<keyword evidence="2" id="KW-1185">Reference proteome</keyword>
<organism evidence="1 2">
    <name type="scientific">Eleginops maclovinus</name>
    <name type="common">Patagonian blennie</name>
    <name type="synonym">Eleginus maclovinus</name>
    <dbReference type="NCBI Taxonomy" id="56733"/>
    <lineage>
        <taxon>Eukaryota</taxon>
        <taxon>Metazoa</taxon>
        <taxon>Chordata</taxon>
        <taxon>Craniata</taxon>
        <taxon>Vertebrata</taxon>
        <taxon>Euteleostomi</taxon>
        <taxon>Actinopterygii</taxon>
        <taxon>Neopterygii</taxon>
        <taxon>Teleostei</taxon>
        <taxon>Neoteleostei</taxon>
        <taxon>Acanthomorphata</taxon>
        <taxon>Eupercaria</taxon>
        <taxon>Perciformes</taxon>
        <taxon>Notothenioidei</taxon>
        <taxon>Eleginopidae</taxon>
        <taxon>Eleginops</taxon>
    </lineage>
</organism>
<protein>
    <submittedName>
        <fullName evidence="1">Uncharacterized protein</fullName>
    </submittedName>
</protein>
<dbReference type="InterPro" id="IPR042566">
    <property type="entry name" value="L1_C"/>
</dbReference>
<gene>
    <name evidence="1" type="ORF">PBY51_003553</name>
</gene>
<dbReference type="Gene3D" id="3.30.250.20">
    <property type="entry name" value="L1 transposable element, C-terminal domain"/>
    <property type="match status" value="1"/>
</dbReference>
<dbReference type="PANTHER" id="PTHR11505">
    <property type="entry name" value="L1 TRANSPOSABLE ELEMENT-RELATED"/>
    <property type="match status" value="1"/>
</dbReference>